<dbReference type="Proteomes" id="UP000036780">
    <property type="component" value="Unassembled WGS sequence"/>
</dbReference>
<dbReference type="Pfam" id="PF00583">
    <property type="entry name" value="Acetyltransf_1"/>
    <property type="match status" value="1"/>
</dbReference>
<protein>
    <submittedName>
        <fullName evidence="2">GNAT family acetyltransferase</fullName>
    </submittedName>
</protein>
<dbReference type="InterPro" id="IPR016181">
    <property type="entry name" value="Acyl_CoA_acyltransferase"/>
</dbReference>
<comment type="caution">
    <text evidence="2">The sequence shown here is derived from an EMBL/GenBank/DDBJ whole genome shotgun (WGS) entry which is preliminary data.</text>
</comment>
<sequence>MSTVKYRDLKREDYQQIKQLINDAFNFHEFIKDERVLNLVLNYYLQSCIVSSSFSKVAEKDNKVIGIILGNALKDRHRLKKAHNIFSIARTMFKGIFVSKENRKVLNIFSETEKAYDELFKGKEKNFQGSIELFIVSQESRGLGVGGELLNSLFNYMKSMRVNSIYVYTDNECNYGFYDSKNFKRINEKEIIFEQFKDSLTVFLYEYNFPIVRL</sequence>
<dbReference type="PROSITE" id="PS51186">
    <property type="entry name" value="GNAT"/>
    <property type="match status" value="1"/>
</dbReference>
<evidence type="ECO:0000313" key="3">
    <source>
        <dbReference type="Proteomes" id="UP000036780"/>
    </source>
</evidence>
<dbReference type="InterPro" id="IPR000182">
    <property type="entry name" value="GNAT_dom"/>
</dbReference>
<feature type="domain" description="N-acetyltransferase" evidence="1">
    <location>
        <begin position="4"/>
        <end position="198"/>
    </location>
</feature>
<dbReference type="CDD" id="cd04301">
    <property type="entry name" value="NAT_SF"/>
    <property type="match status" value="1"/>
</dbReference>
<dbReference type="Gene3D" id="3.40.630.30">
    <property type="match status" value="1"/>
</dbReference>
<gene>
    <name evidence="2" type="ORF">AFK71_10300</name>
</gene>
<dbReference type="GO" id="GO:0016747">
    <property type="term" value="F:acyltransferase activity, transferring groups other than amino-acyl groups"/>
    <property type="evidence" value="ECO:0007669"/>
    <property type="project" value="InterPro"/>
</dbReference>
<keyword evidence="3" id="KW-1185">Reference proteome</keyword>
<proteinExistence type="predicted"/>
<accession>A0A0L0QK01</accession>
<keyword evidence="2" id="KW-0808">Transferase</keyword>
<dbReference type="EMBL" id="LGTO01000007">
    <property type="protein sequence ID" value="KNE18960.1"/>
    <property type="molecule type" value="Genomic_DNA"/>
</dbReference>
<name>A0A0L0QK01_VIRPA</name>
<reference evidence="3" key="1">
    <citation type="submission" date="2015-07" db="EMBL/GenBank/DDBJ databases">
        <title>Fjat-10053 dsm26.</title>
        <authorList>
            <person name="Liu B."/>
            <person name="Wang J."/>
            <person name="Zhu Y."/>
            <person name="Liu G."/>
            <person name="Chen Q."/>
            <person name="Chen Z."/>
            <person name="Lan J."/>
            <person name="Che J."/>
            <person name="Ge C."/>
            <person name="Shi H."/>
            <person name="Pan Z."/>
            <person name="Liu X."/>
        </authorList>
    </citation>
    <scope>NUCLEOTIDE SEQUENCE [LARGE SCALE GENOMIC DNA]</scope>
    <source>
        <strain evidence="3">DSM 26</strain>
    </source>
</reference>
<dbReference type="GeneID" id="66871951"/>
<dbReference type="RefSeq" id="WP_050351457.1">
    <property type="nucleotide sequence ID" value="NZ_BOSN01000003.1"/>
</dbReference>
<dbReference type="AlphaFoldDB" id="A0A0L0QK01"/>
<evidence type="ECO:0000259" key="1">
    <source>
        <dbReference type="PROSITE" id="PS51186"/>
    </source>
</evidence>
<dbReference type="SUPFAM" id="SSF55729">
    <property type="entry name" value="Acyl-CoA N-acyltransferases (Nat)"/>
    <property type="match status" value="1"/>
</dbReference>
<dbReference type="PATRIC" id="fig|1473.5.peg.565"/>
<dbReference type="OrthoDB" id="2243440at2"/>
<organism evidence="2 3">
    <name type="scientific">Virgibacillus pantothenticus</name>
    <dbReference type="NCBI Taxonomy" id="1473"/>
    <lineage>
        <taxon>Bacteria</taxon>
        <taxon>Bacillati</taxon>
        <taxon>Bacillota</taxon>
        <taxon>Bacilli</taxon>
        <taxon>Bacillales</taxon>
        <taxon>Bacillaceae</taxon>
        <taxon>Virgibacillus</taxon>
    </lineage>
</organism>
<evidence type="ECO:0000313" key="2">
    <source>
        <dbReference type="EMBL" id="KNE18960.1"/>
    </source>
</evidence>